<protein>
    <submittedName>
        <fullName evidence="6">Gamma-glutamyltransferase</fullName>
        <ecNumber evidence="6">2.3.2.2</ecNumber>
    </submittedName>
</protein>
<gene>
    <name evidence="6" type="ORF">P4R38_12885</name>
</gene>
<accession>A0ABT6C883</accession>
<keyword evidence="4" id="KW-0865">Zymogen</keyword>
<comment type="caution">
    <text evidence="6">The sequence shown here is derived from an EMBL/GenBank/DDBJ whole genome shotgun (WGS) entry which is preliminary data.</text>
</comment>
<dbReference type="SUPFAM" id="SSF56235">
    <property type="entry name" value="N-terminal nucleophile aminohydrolases (Ntn hydrolases)"/>
    <property type="match status" value="1"/>
</dbReference>
<evidence type="ECO:0000256" key="2">
    <source>
        <dbReference type="ARBA" id="ARBA00022679"/>
    </source>
</evidence>
<dbReference type="EC" id="2.3.2.2" evidence="6"/>
<dbReference type="Gene3D" id="3.60.20.40">
    <property type="match status" value="1"/>
</dbReference>
<evidence type="ECO:0000313" key="6">
    <source>
        <dbReference type="EMBL" id="MDF8265144.1"/>
    </source>
</evidence>
<keyword evidence="6" id="KW-0012">Acyltransferase</keyword>
<dbReference type="PANTHER" id="PTHR43199:SF1">
    <property type="entry name" value="GLUTATHIONE HYDROLASE PROENZYME"/>
    <property type="match status" value="1"/>
</dbReference>
<dbReference type="PANTHER" id="PTHR43199">
    <property type="entry name" value="GLUTATHIONE HYDROLASE"/>
    <property type="match status" value="1"/>
</dbReference>
<evidence type="ECO:0000256" key="1">
    <source>
        <dbReference type="ARBA" id="ARBA00009381"/>
    </source>
</evidence>
<reference evidence="6 7" key="1">
    <citation type="submission" date="2023-03" db="EMBL/GenBank/DDBJ databases">
        <title>YIM 133296 draft genome.</title>
        <authorList>
            <person name="Xiong L."/>
        </authorList>
    </citation>
    <scope>NUCLEOTIDE SEQUENCE [LARGE SCALE GENOMIC DNA]</scope>
    <source>
        <strain evidence="6 7">YIM 133296</strain>
    </source>
</reference>
<keyword evidence="7" id="KW-1185">Reference proteome</keyword>
<dbReference type="EMBL" id="JAROAV010000031">
    <property type="protein sequence ID" value="MDF8265144.1"/>
    <property type="molecule type" value="Genomic_DNA"/>
</dbReference>
<comment type="similarity">
    <text evidence="1">Belongs to the gamma-glutamyltransferase family.</text>
</comment>
<evidence type="ECO:0000256" key="4">
    <source>
        <dbReference type="ARBA" id="ARBA00023145"/>
    </source>
</evidence>
<organism evidence="6 7">
    <name type="scientific">Luteipulveratus flavus</name>
    <dbReference type="NCBI Taxonomy" id="3031728"/>
    <lineage>
        <taxon>Bacteria</taxon>
        <taxon>Bacillati</taxon>
        <taxon>Actinomycetota</taxon>
        <taxon>Actinomycetes</taxon>
        <taxon>Micrococcales</taxon>
        <taxon>Dermacoccaceae</taxon>
        <taxon>Luteipulveratus</taxon>
    </lineage>
</organism>
<dbReference type="InterPro" id="IPR043137">
    <property type="entry name" value="GGT_ssub_C"/>
</dbReference>
<evidence type="ECO:0000313" key="7">
    <source>
        <dbReference type="Proteomes" id="UP001528912"/>
    </source>
</evidence>
<dbReference type="InterPro" id="IPR051792">
    <property type="entry name" value="GGT_bact"/>
</dbReference>
<dbReference type="RefSeq" id="WP_277192457.1">
    <property type="nucleotide sequence ID" value="NZ_JAROAV010000031.1"/>
</dbReference>
<feature type="region of interest" description="Disordered" evidence="5">
    <location>
        <begin position="491"/>
        <end position="510"/>
    </location>
</feature>
<evidence type="ECO:0000256" key="5">
    <source>
        <dbReference type="SAM" id="MobiDB-lite"/>
    </source>
</evidence>
<keyword evidence="3" id="KW-0378">Hydrolase</keyword>
<keyword evidence="2 6" id="KW-0808">Transferase</keyword>
<dbReference type="GO" id="GO:0103068">
    <property type="term" value="F:leukotriene C4 gamma-glutamyl transferase activity"/>
    <property type="evidence" value="ECO:0007669"/>
    <property type="project" value="UniProtKB-EC"/>
</dbReference>
<dbReference type="Pfam" id="PF01019">
    <property type="entry name" value="G_glu_transpept"/>
    <property type="match status" value="2"/>
</dbReference>
<proteinExistence type="inferred from homology"/>
<dbReference type="InterPro" id="IPR029055">
    <property type="entry name" value="Ntn_hydrolases_N"/>
</dbReference>
<dbReference type="PRINTS" id="PR01210">
    <property type="entry name" value="GGTRANSPTASE"/>
</dbReference>
<evidence type="ECO:0000256" key="3">
    <source>
        <dbReference type="ARBA" id="ARBA00022801"/>
    </source>
</evidence>
<name>A0ABT6C883_9MICO</name>
<dbReference type="Proteomes" id="UP001528912">
    <property type="component" value="Unassembled WGS sequence"/>
</dbReference>
<sequence length="510" mass="52629">MPVPSRRTAVAAPNALAAQAGIDVVRLGGSAVDAALAAMSVTFVTEPGIVSALGGAYVAVWPVGGGPVVIDGNVEMPGRGLPRERFGQGVRELWLDYAGGMTVHAGAGSVATPGAFAAMDLAHHRYGHAPWSEVVAPAADVARHGFRVGATAGSYLQQVGDPLFSFDTGTRAQLIGDDGRPLSPGDTLADDRLADSLEQIAHEGARALYEGELGRRVADHLQHEGGLLTRADLEAYEPVVRPATLTRLRDWQVATNPPPSIGGPVLAAMLRLLEGEVPSAAAMIAVQRTVLGHRRDRLDTAPDLETAGTELLASLDALVLDAVPRSQHTAHVSVVDSDGLACAITASSGYSSGVTAPGTGLLLNNCLGEPELNQRGLHALPPGTRLASNMAPTTARHDDGSVLAIGSPGADRITTALAQVISRYVIEGSRLQDAIDQPRLHVRLRSGDGIHVEHEPAPDISRTLASLGLAGTEHQANAMYFGGVGAAHRSSTGDVSAAADPRRAAATALG</sequence>